<name>A0ABM9Y0Z8_YERBE</name>
<organism evidence="1 2">
    <name type="scientific">Yersinia bercovieri ATCC 43970</name>
    <dbReference type="NCBI Taxonomy" id="349968"/>
    <lineage>
        <taxon>Bacteria</taxon>
        <taxon>Pseudomonadati</taxon>
        <taxon>Pseudomonadota</taxon>
        <taxon>Gammaproteobacteria</taxon>
        <taxon>Enterobacterales</taxon>
        <taxon>Yersiniaceae</taxon>
        <taxon>Yersinia</taxon>
    </lineage>
</organism>
<dbReference type="EMBL" id="AALC02000012">
    <property type="protein sequence ID" value="EEQ07364.1"/>
    <property type="molecule type" value="Genomic_DNA"/>
</dbReference>
<sequence length="45" mass="4994">MPPTNGSKLYLKLIAGRMLSPMLSYATRRDDVAEDKQVNLMSLPA</sequence>
<accession>A0ABM9Y0Z8</accession>
<evidence type="ECO:0000313" key="1">
    <source>
        <dbReference type="EMBL" id="EEQ07364.1"/>
    </source>
</evidence>
<gene>
    <name evidence="1" type="ORF">yberc0001_31760</name>
</gene>
<keyword evidence="2" id="KW-1185">Reference proteome</keyword>
<evidence type="ECO:0000313" key="2">
    <source>
        <dbReference type="Proteomes" id="UP000010319"/>
    </source>
</evidence>
<reference evidence="1" key="1">
    <citation type="submission" date="2008-12" db="EMBL/GenBank/DDBJ databases">
        <title>Annotation of the Yersinia bercovieri ATCC 43970 genome.</title>
        <authorList>
            <person name="Read T.D."/>
            <person name="Akmal A."/>
            <person name="Bishop-Lilly K."/>
            <person name="Chen P.E."/>
            <person name="Cook C."/>
            <person name="Kiley M.P."/>
            <person name="Lentz S."/>
            <person name="Mateczun A."/>
            <person name="Nagarajan N."/>
            <person name="Nolan N."/>
            <person name="Osborne B.I."/>
            <person name="Pop M."/>
            <person name="Sozhamannan S."/>
            <person name="Stewart A.C."/>
            <person name="Sulakvelidze A."/>
            <person name="Thomason B."/>
            <person name="Willner K."/>
            <person name="Zwick M.E."/>
        </authorList>
    </citation>
    <scope>NUCLEOTIDE SEQUENCE [LARGE SCALE GENOMIC DNA]</scope>
    <source>
        <strain evidence="1">ATCC 43970</strain>
    </source>
</reference>
<dbReference type="Proteomes" id="UP000010319">
    <property type="component" value="Unassembled WGS sequence"/>
</dbReference>
<comment type="caution">
    <text evidence="1">The sequence shown here is derived from an EMBL/GenBank/DDBJ whole genome shotgun (WGS) entry which is preliminary data.</text>
</comment>
<proteinExistence type="predicted"/>
<protein>
    <submittedName>
        <fullName evidence="1">Uncharacterized protein</fullName>
    </submittedName>
</protein>